<dbReference type="InterPro" id="IPR000917">
    <property type="entry name" value="Sulfatase_N"/>
</dbReference>
<protein>
    <submittedName>
        <fullName evidence="7">Sulfatase-like hydrolase/transferase</fullName>
    </submittedName>
</protein>
<dbReference type="RefSeq" id="WP_200355922.1">
    <property type="nucleotide sequence ID" value="NZ_JAENIL010000021.1"/>
</dbReference>
<dbReference type="EMBL" id="JAENIL010000021">
    <property type="protein sequence ID" value="MBK1877709.1"/>
    <property type="molecule type" value="Genomic_DNA"/>
</dbReference>
<keyword evidence="5" id="KW-0732">Signal</keyword>
<evidence type="ECO:0000313" key="7">
    <source>
        <dbReference type="EMBL" id="MBK1877709.1"/>
    </source>
</evidence>
<sequence length="498" mass="55317">MKTKQLKKLKWLSMLALACLLGSGSAGADERPNILVIMCDDLGYGDLGYTGSKEIRTPNLDRLAANGIECRNGYTTHPYCGPSRSGFITGRYQARFGMEVNLTNSHFDMYSGVPLTEQTFATRLQKSGYRTGVVGKWHLGASFPFHPNNRGFDYFYGFLSGGHSYFPEDVTTTKPLLLDNGEPHYSANEGSCWPLMRNNNTAEFKDYLTRELSRDAARFVSKSGDEPFLLYLAYNAPHKPLEAPEETIAKYSNIKNKNRRIYAAMVDEMDQGIGVVLDALKESGKYENTLIFFFSDNGGSGAHNPGNFSTSGPFKGGKGSMHEGGCHVPFIVHWPAGLPEAGKFDGLVSALDVAATSVALGKGDTSGSPLEGVNLIPYLRGEKKGSPHEALFWRMQDGVAWSVRTVDTKFLLEQKKYGGKVPVLYDMANDPYESTDIADAAPERRATMAKLWNDWNSQNMGNIWLQSGGYQKWRLRMYEELYEKLEKEAAKKKPIVIE</sequence>
<dbReference type="Pfam" id="PF00884">
    <property type="entry name" value="Sulfatase"/>
    <property type="match status" value="1"/>
</dbReference>
<name>A0A934RYQ5_9BACT</name>
<evidence type="ECO:0000256" key="1">
    <source>
        <dbReference type="ARBA" id="ARBA00008779"/>
    </source>
</evidence>
<dbReference type="Gene3D" id="3.30.1120.10">
    <property type="match status" value="1"/>
</dbReference>
<dbReference type="InterPro" id="IPR050738">
    <property type="entry name" value="Sulfatase"/>
</dbReference>
<dbReference type="GO" id="GO:0004065">
    <property type="term" value="F:arylsulfatase activity"/>
    <property type="evidence" value="ECO:0007669"/>
    <property type="project" value="TreeGrafter"/>
</dbReference>
<keyword evidence="4" id="KW-0106">Calcium</keyword>
<evidence type="ECO:0000256" key="3">
    <source>
        <dbReference type="ARBA" id="ARBA00022801"/>
    </source>
</evidence>
<feature type="domain" description="Sulfatase N-terminal" evidence="6">
    <location>
        <begin position="32"/>
        <end position="360"/>
    </location>
</feature>
<evidence type="ECO:0000256" key="2">
    <source>
        <dbReference type="ARBA" id="ARBA00022723"/>
    </source>
</evidence>
<comment type="similarity">
    <text evidence="1">Belongs to the sulfatase family.</text>
</comment>
<keyword evidence="2" id="KW-0479">Metal-binding</keyword>
<accession>A0A934RYQ5</accession>
<keyword evidence="3 7" id="KW-0378">Hydrolase</keyword>
<evidence type="ECO:0000259" key="6">
    <source>
        <dbReference type="Pfam" id="PF00884"/>
    </source>
</evidence>
<evidence type="ECO:0000256" key="4">
    <source>
        <dbReference type="ARBA" id="ARBA00022837"/>
    </source>
</evidence>
<dbReference type="Proteomes" id="UP000617628">
    <property type="component" value="Unassembled WGS sequence"/>
</dbReference>
<feature type="signal peptide" evidence="5">
    <location>
        <begin position="1"/>
        <end position="28"/>
    </location>
</feature>
<proteinExistence type="inferred from homology"/>
<dbReference type="AlphaFoldDB" id="A0A934RYQ5"/>
<keyword evidence="8" id="KW-1185">Reference proteome</keyword>
<dbReference type="Gene3D" id="3.40.720.10">
    <property type="entry name" value="Alkaline Phosphatase, subunit A"/>
    <property type="match status" value="1"/>
</dbReference>
<organism evidence="7 8">
    <name type="scientific">Pelagicoccus mobilis</name>
    <dbReference type="NCBI Taxonomy" id="415221"/>
    <lineage>
        <taxon>Bacteria</taxon>
        <taxon>Pseudomonadati</taxon>
        <taxon>Verrucomicrobiota</taxon>
        <taxon>Opitutia</taxon>
        <taxon>Puniceicoccales</taxon>
        <taxon>Pelagicoccaceae</taxon>
        <taxon>Pelagicoccus</taxon>
    </lineage>
</organism>
<dbReference type="PANTHER" id="PTHR42693:SF53">
    <property type="entry name" value="ENDO-4-O-SULFATASE"/>
    <property type="match status" value="1"/>
</dbReference>
<gene>
    <name evidence="7" type="ORF">JIN87_12595</name>
</gene>
<comment type="caution">
    <text evidence="7">The sequence shown here is derived from an EMBL/GenBank/DDBJ whole genome shotgun (WGS) entry which is preliminary data.</text>
</comment>
<evidence type="ECO:0000256" key="5">
    <source>
        <dbReference type="SAM" id="SignalP"/>
    </source>
</evidence>
<reference evidence="7" key="1">
    <citation type="submission" date="2021-01" db="EMBL/GenBank/DDBJ databases">
        <title>Modified the classification status of verrucomicrobia.</title>
        <authorList>
            <person name="Feng X."/>
        </authorList>
    </citation>
    <scope>NUCLEOTIDE SEQUENCE</scope>
    <source>
        <strain evidence="7">KCTC 13126</strain>
    </source>
</reference>
<dbReference type="GO" id="GO:0046872">
    <property type="term" value="F:metal ion binding"/>
    <property type="evidence" value="ECO:0007669"/>
    <property type="project" value="UniProtKB-KW"/>
</dbReference>
<evidence type="ECO:0000313" key="8">
    <source>
        <dbReference type="Proteomes" id="UP000617628"/>
    </source>
</evidence>
<dbReference type="PANTHER" id="PTHR42693">
    <property type="entry name" value="ARYLSULFATASE FAMILY MEMBER"/>
    <property type="match status" value="1"/>
</dbReference>
<dbReference type="InterPro" id="IPR017850">
    <property type="entry name" value="Alkaline_phosphatase_core_sf"/>
</dbReference>
<dbReference type="SUPFAM" id="SSF53649">
    <property type="entry name" value="Alkaline phosphatase-like"/>
    <property type="match status" value="1"/>
</dbReference>
<dbReference type="PROSITE" id="PS00149">
    <property type="entry name" value="SULFATASE_2"/>
    <property type="match status" value="1"/>
</dbReference>
<dbReference type="InterPro" id="IPR024607">
    <property type="entry name" value="Sulfatase_CS"/>
</dbReference>
<feature type="chain" id="PRO_5037620636" evidence="5">
    <location>
        <begin position="29"/>
        <end position="498"/>
    </location>
</feature>